<protein>
    <recommendedName>
        <fullName evidence="3">LppU protein</fullName>
    </recommendedName>
</protein>
<dbReference type="AlphaFoldDB" id="A0A6L7GTY6"/>
<name>A0A6L7GTY6_9ACTN</name>
<gene>
    <name evidence="1" type="ORF">GIY30_11475</name>
</gene>
<keyword evidence="2" id="KW-1185">Reference proteome</keyword>
<sequence length="208" mass="22262">MTEVGRQVLRRGFCIVAATVLAVGVVAGCVGPDEDPRPSVPSGESFDDQIANARQVDRANAGNDAIKADLVVGSCVGIDRMFRGIDYEKGESVVEEVVSLQPCDRSGMVVVQRAATIDDCVSDADIKYPVTGSEGEPGVVLCLDYNWVEGRCLSVLHTKAIVVDCDGSSVAVFRPEQVLVGDYEFGDCPESRFVHPDRAYTVCATEVE</sequence>
<dbReference type="RefSeq" id="WP_160902091.1">
    <property type="nucleotide sequence ID" value="NZ_CP102850.1"/>
</dbReference>
<evidence type="ECO:0000313" key="1">
    <source>
        <dbReference type="EMBL" id="MXP21968.1"/>
    </source>
</evidence>
<evidence type="ECO:0000313" key="2">
    <source>
        <dbReference type="Proteomes" id="UP000475545"/>
    </source>
</evidence>
<comment type="caution">
    <text evidence="1">The sequence shown here is derived from an EMBL/GenBank/DDBJ whole genome shotgun (WGS) entry which is preliminary data.</text>
</comment>
<proteinExistence type="predicted"/>
<accession>A0A6L7GTY6</accession>
<dbReference type="PROSITE" id="PS51257">
    <property type="entry name" value="PROKAR_LIPOPROTEIN"/>
    <property type="match status" value="1"/>
</dbReference>
<evidence type="ECO:0008006" key="3">
    <source>
        <dbReference type="Google" id="ProtNLM"/>
    </source>
</evidence>
<organism evidence="1 2">
    <name type="scientific">Gordonia mangrovi</name>
    <dbReference type="NCBI Taxonomy" id="2665643"/>
    <lineage>
        <taxon>Bacteria</taxon>
        <taxon>Bacillati</taxon>
        <taxon>Actinomycetota</taxon>
        <taxon>Actinomycetes</taxon>
        <taxon>Mycobacteriales</taxon>
        <taxon>Gordoniaceae</taxon>
        <taxon>Gordonia</taxon>
    </lineage>
</organism>
<dbReference type="Proteomes" id="UP000475545">
    <property type="component" value="Unassembled WGS sequence"/>
</dbReference>
<reference evidence="1 2" key="1">
    <citation type="submission" date="2019-11" db="EMBL/GenBank/DDBJ databases">
        <title>Gordonia sp. nov., a novel actinobacterium isolated from mangrove soil in Hainan.</title>
        <authorList>
            <person name="Huang X."/>
            <person name="Xie Y."/>
            <person name="Chu X."/>
            <person name="Xiao K."/>
        </authorList>
    </citation>
    <scope>NUCLEOTIDE SEQUENCE [LARGE SCALE GENOMIC DNA]</scope>
    <source>
        <strain evidence="1 2">HNM0687</strain>
    </source>
</reference>
<dbReference type="EMBL" id="WMBR01000002">
    <property type="protein sequence ID" value="MXP21968.1"/>
    <property type="molecule type" value="Genomic_DNA"/>
</dbReference>